<dbReference type="GO" id="GO:0072686">
    <property type="term" value="C:mitotic spindle"/>
    <property type="evidence" value="ECO:0007669"/>
    <property type="project" value="TreeGrafter"/>
</dbReference>
<keyword evidence="3" id="KW-0378">Hydrolase</keyword>
<dbReference type="PANTHER" id="PTHR12792:SF0">
    <property type="entry name" value="SEPARIN"/>
    <property type="match status" value="1"/>
</dbReference>
<dbReference type="InterPro" id="IPR030397">
    <property type="entry name" value="SEPARIN_core_dom"/>
</dbReference>
<dbReference type="PANTHER" id="PTHR12792">
    <property type="entry name" value="EXTRA SPINDLE POLES 1-RELATED"/>
    <property type="match status" value="1"/>
</dbReference>
<evidence type="ECO:0000259" key="6">
    <source>
        <dbReference type="PROSITE" id="PS51700"/>
    </source>
</evidence>
<dbReference type="EC" id="3.4.22.49" evidence="2"/>
<dbReference type="GO" id="GO:0006508">
    <property type="term" value="P:proteolysis"/>
    <property type="evidence" value="ECO:0007669"/>
    <property type="project" value="InterPro"/>
</dbReference>
<protein>
    <recommendedName>
        <fullName evidence="2">separase</fullName>
        <ecNumber evidence="2">3.4.22.49</ecNumber>
    </recommendedName>
</protein>
<evidence type="ECO:0000256" key="5">
    <source>
        <dbReference type="SAM" id="MobiDB-lite"/>
    </source>
</evidence>
<keyword evidence="4" id="KW-0159">Chromosome partition</keyword>
<feature type="domain" description="Peptidase C50" evidence="6">
    <location>
        <begin position="1408"/>
        <end position="1506"/>
    </location>
</feature>
<evidence type="ECO:0000256" key="1">
    <source>
        <dbReference type="ARBA" id="ARBA00000451"/>
    </source>
</evidence>
<dbReference type="EMBL" id="BDGG01000003">
    <property type="protein sequence ID" value="GAU96886.1"/>
    <property type="molecule type" value="Genomic_DNA"/>
</dbReference>
<dbReference type="GO" id="GO:0005737">
    <property type="term" value="C:cytoplasm"/>
    <property type="evidence" value="ECO:0007669"/>
    <property type="project" value="TreeGrafter"/>
</dbReference>
<sequence>MQAFSDAVALFSTHGFGHGDSFQAINGAFDRELPIKNEQDAQWVQKKLLVVLQACSRLAKNRPEDDEDGFANILELVERSILATQKTLLHGFSIYEKSKVMTLQFLFQIARACVKKNEPTRILRITTLMYMLIREQFDEAEQQGLKVQKDIIDVSEGMYIQLYNWGLEHLQEDSVNGRYSDILQVFLESIPFKNMIAGLGSSTSLWQDKLCSIVRNVSRVSQPEVSPVDLVDKVVKVLKKCQNVTVEDAIAISTEFSTDMAGSVEMEGFIVAVAGRWKEYLMNDSSLNVYSSYVSSIIKARMLFSFHLDNHYIVSKGVETLVARNKAARKVIYDRARREENTEPVKLDFNDEGSTKVDPPSTTLVQEMISLKEEKILLQPLFDAAKCLEEAFQSFGSIIQEPDYVRIVEEAVTTIIELAVKFQLHRLSYWALLASQLAWKIVAATDNISKAKIFAVAAVYMRSLRDLRLFDPGAVLLERVSDRAGQSRQECLFEYGQFVSESFWLLIFSQKQVDASLDALSTLKSILDLGVLEANFSRLLKAQYFRCLAYAFTREPKAVLERTGISSSTSPLSILEQARADLISFVQLPSDAPLWTRLTAKLLYLTLSHDLAQFLMWIGGPTEAQQFVATGQNRAQYEVSCRWELVFMVLNAKCQQNKLRSTEFRSTLKNVEDVLVGRRRPLLADMLRRAKKTPTTATKGRSKPRKNQPVSDMDALSAAASKMSITHQSDFDFEPGSEEPEDQSDMMGTNQLIKMEFFSHKNDCQCDSCVDYDVHAIFFETAHLRLRSDDNPESKGSIFKQCSQLYAGADGPSLQTKMNAVYKLAKKGVIKVSGEHMLKVFSLIHAPMTRIRLRNVANGFQSFKASPQTLPDIVRQMVASFPEFEVIHPDITYFAKYLTALNIIVQEMGSRKELQALVSSMWAPPAEEVLASSSSTSSSTKVLPSTPHDTLRKKIPANGYMTPRPTTPEKMPPPKMEPNIKKGLDSKETRSRRGKNDAEPEVPSDMTQEINQQPKVLAKRRQTMLLENLQPMNDEEIQELADKSIVESSDSGLSDGMKEAIRILSDGLEGMSAFPIYPSHKLMSILLLMLIGQREGQKKLAHLANSCTLGKFHHLALMYYNRVLTHGESDVWTPGSKALEKRVAHLSFDVPRELVTENLPVNWVVCTINCATNHTFPIHAPKDSRILHIVVTRWEAGVEPITIYLPVPDHYHSMVLHSLSDILDRGLKNQTSYKDARDYWQVRTNLNVELCDMTHAMDGLLGCAKGLLLTSPVDAAHQKTLRDRVRSLKKVVAEFSLSVGENILRILVMSGLVMKPQQLLSLASKLLNRPERSAVVVKVAAYLNRNPLVDINDVTCARNPLILVLDNDTYGLPWESITTLRSQPVSRLPSIQFANILLAEYKEELLRRDKVFYIVNPGMDLANTEKSFVEFRQRKAKNKTWNGVVGKAPSAKDIKTAFEEHELVYYCGHGCGQQFFNMSIFDSRFSSANMILSGCSSVKLDHTPAMDASGFVQQCLIMGSPCVIGCLWSVTSGCIDKYMMSILDKLFEDEVEKKRRGAGGDAAIRKCLLELIAVSRDAVGISTYLVGAAPVLIGLPISY</sequence>
<feature type="region of interest" description="Disordered" evidence="5">
    <location>
        <begin position="931"/>
        <end position="1004"/>
    </location>
</feature>
<evidence type="ECO:0000256" key="4">
    <source>
        <dbReference type="ARBA" id="ARBA00022829"/>
    </source>
</evidence>
<organism evidence="7 8">
    <name type="scientific">Ramazzottius varieornatus</name>
    <name type="common">Water bear</name>
    <name type="synonym">Tardigrade</name>
    <dbReference type="NCBI Taxonomy" id="947166"/>
    <lineage>
        <taxon>Eukaryota</taxon>
        <taxon>Metazoa</taxon>
        <taxon>Ecdysozoa</taxon>
        <taxon>Tardigrada</taxon>
        <taxon>Eutardigrada</taxon>
        <taxon>Parachela</taxon>
        <taxon>Hypsibioidea</taxon>
        <taxon>Ramazzottiidae</taxon>
        <taxon>Ramazzottius</taxon>
    </lineage>
</organism>
<reference evidence="7 8" key="1">
    <citation type="journal article" date="2016" name="Nat. Commun.">
        <title>Extremotolerant tardigrade genome and improved radiotolerance of human cultured cells by tardigrade-unique protein.</title>
        <authorList>
            <person name="Hashimoto T."/>
            <person name="Horikawa D.D."/>
            <person name="Saito Y."/>
            <person name="Kuwahara H."/>
            <person name="Kozuka-Hata H."/>
            <person name="Shin-I T."/>
            <person name="Minakuchi Y."/>
            <person name="Ohishi K."/>
            <person name="Motoyama A."/>
            <person name="Aizu T."/>
            <person name="Enomoto A."/>
            <person name="Kondo K."/>
            <person name="Tanaka S."/>
            <person name="Hara Y."/>
            <person name="Koshikawa S."/>
            <person name="Sagara H."/>
            <person name="Miura T."/>
            <person name="Yokobori S."/>
            <person name="Miyagawa K."/>
            <person name="Suzuki Y."/>
            <person name="Kubo T."/>
            <person name="Oyama M."/>
            <person name="Kohara Y."/>
            <person name="Fujiyama A."/>
            <person name="Arakawa K."/>
            <person name="Katayama T."/>
            <person name="Toyoda A."/>
            <person name="Kunieda T."/>
        </authorList>
    </citation>
    <scope>NUCLEOTIDE SEQUENCE [LARGE SCALE GENOMIC DNA]</scope>
    <source>
        <strain evidence="7 8">YOKOZUNA-1</strain>
    </source>
</reference>
<evidence type="ECO:0000313" key="7">
    <source>
        <dbReference type="EMBL" id="GAU96886.1"/>
    </source>
</evidence>
<dbReference type="GO" id="GO:0005634">
    <property type="term" value="C:nucleus"/>
    <property type="evidence" value="ECO:0007669"/>
    <property type="project" value="InterPro"/>
</dbReference>
<dbReference type="OrthoDB" id="10255632at2759"/>
<feature type="region of interest" description="Disordered" evidence="5">
    <location>
        <begin position="689"/>
        <end position="715"/>
    </location>
</feature>
<gene>
    <name evidence="7" type="primary">RvY_08257-1</name>
    <name evidence="7" type="synonym">RvY_08257.1</name>
    <name evidence="7" type="ORF">RvY_08257</name>
</gene>
<dbReference type="GO" id="GO:0051307">
    <property type="term" value="P:meiotic chromosome separation"/>
    <property type="evidence" value="ECO:0007669"/>
    <property type="project" value="TreeGrafter"/>
</dbReference>
<accession>A0A1D1V590</accession>
<evidence type="ECO:0000256" key="2">
    <source>
        <dbReference type="ARBA" id="ARBA00012489"/>
    </source>
</evidence>
<dbReference type="Proteomes" id="UP000186922">
    <property type="component" value="Unassembled WGS sequence"/>
</dbReference>
<keyword evidence="8" id="KW-1185">Reference proteome</keyword>
<feature type="compositionally biased region" description="Basic and acidic residues" evidence="5">
    <location>
        <begin position="978"/>
        <end position="998"/>
    </location>
</feature>
<comment type="catalytic activity">
    <reaction evidence="1">
        <text>All bonds known to be hydrolyzed by this endopeptidase have arginine in P1 and an acidic residue in P4. P6 is often occupied by an acidic residue or by a hydroxy-amino-acid residue, the phosphorylation of which enhances cleavage.</text>
        <dbReference type="EC" id="3.4.22.49"/>
    </reaction>
</comment>
<dbReference type="STRING" id="947166.A0A1D1V590"/>
<name>A0A1D1V590_RAMVA</name>
<evidence type="ECO:0000313" key="8">
    <source>
        <dbReference type="Proteomes" id="UP000186922"/>
    </source>
</evidence>
<dbReference type="Pfam" id="PF03568">
    <property type="entry name" value="Separin_C"/>
    <property type="match status" value="1"/>
</dbReference>
<proteinExistence type="predicted"/>
<dbReference type="PROSITE" id="PS51700">
    <property type="entry name" value="SEPARIN"/>
    <property type="match status" value="1"/>
</dbReference>
<dbReference type="InterPro" id="IPR005314">
    <property type="entry name" value="Peptidase_C50"/>
</dbReference>
<comment type="caution">
    <text evidence="7">The sequence shown here is derived from an EMBL/GenBank/DDBJ whole genome shotgun (WGS) entry which is preliminary data.</text>
</comment>
<evidence type="ECO:0000256" key="3">
    <source>
        <dbReference type="ARBA" id="ARBA00022801"/>
    </source>
</evidence>
<dbReference type="GO" id="GO:0004197">
    <property type="term" value="F:cysteine-type endopeptidase activity"/>
    <property type="evidence" value="ECO:0007669"/>
    <property type="project" value="InterPro"/>
</dbReference>